<dbReference type="Gene3D" id="3.30.1490.180">
    <property type="entry name" value="RNA polymerase ii"/>
    <property type="match status" value="1"/>
</dbReference>
<dbReference type="InterPro" id="IPR006592">
    <property type="entry name" value="RNA_pol_N"/>
</dbReference>
<dbReference type="InterPro" id="IPR044893">
    <property type="entry name" value="RNA_pol_Rpb1_clamp_domain"/>
</dbReference>
<dbReference type="eggNOG" id="KOG0261">
    <property type="taxonomic scope" value="Eukaryota"/>
</dbReference>
<dbReference type="Gene3D" id="6.10.250.2940">
    <property type="match status" value="1"/>
</dbReference>
<dbReference type="EMBL" id="AFNH02000935">
    <property type="protein sequence ID" value="EZG50618.1"/>
    <property type="molecule type" value="Genomic_DNA"/>
</dbReference>
<evidence type="ECO:0000256" key="10">
    <source>
        <dbReference type="ARBA" id="ARBA00023163"/>
    </source>
</evidence>
<dbReference type="Pfam" id="PF05000">
    <property type="entry name" value="RNA_pol_Rpb1_4"/>
    <property type="match status" value="1"/>
</dbReference>
<dbReference type="VEuPathDB" id="CryptoDB:GNI_125560"/>
<comment type="similarity">
    <text evidence="2 14">Belongs to the RNA polymerase beta' chain family.</text>
</comment>
<dbReference type="GO" id="GO:0003677">
    <property type="term" value="F:DNA binding"/>
    <property type="evidence" value="ECO:0007669"/>
    <property type="project" value="InterPro"/>
</dbReference>
<evidence type="ECO:0000256" key="11">
    <source>
        <dbReference type="ARBA" id="ARBA00023242"/>
    </source>
</evidence>
<evidence type="ECO:0000256" key="1">
    <source>
        <dbReference type="ARBA" id="ARBA00004123"/>
    </source>
</evidence>
<evidence type="ECO:0000313" key="17">
    <source>
        <dbReference type="EMBL" id="EZG50618.1"/>
    </source>
</evidence>
<evidence type="ECO:0000256" key="3">
    <source>
        <dbReference type="ARBA" id="ARBA00011206"/>
    </source>
</evidence>
<dbReference type="FunFam" id="1.10.274.100:FF:000008">
    <property type="entry name" value="DNA-directed RNA polymerase subunit"/>
    <property type="match status" value="1"/>
</dbReference>
<protein>
    <recommendedName>
        <fullName evidence="14">DNA-directed RNA polymerase subunit</fullName>
        <ecNumber evidence="14">2.7.7.6</ecNumber>
    </recommendedName>
</protein>
<sequence length="1818" mass="202295">MDLAEQFVLKDVVRETKVGWKIDELTFDILSANDIVKYSAVRVTHPGFYQQSTTGTMKPLPFGPMDLHMGANRADRDKNVGRCQTCNGGWDECVGHWGYVKLPFPIFHPGFFKHALLILYCVCKNCSKLLVIGEEKEMFRRRMRRNASDNINKMRVFKALVEASKKVDRCCYCDGNQGMLRRINQGTADKFMKLQHEIKVKEADGKISKIIEDLDASSVYRIFSKIPLIDREVLFVSKPENLLITVFPVPPSSIRPSITLGDAGTNEDDLTATVKDIVQLSNQIEEAAESGFQLPGVVSQMEALQLNAVRFINTDYPQLEAALNSLNGFGGSGGGGSAKVGRGVAQRLKGKEGRFRCNLSGKRVDFSGRTVISPDPNCPIPCVVVPQWSAMRLTFPERVAPYNLDRLRSCVLRGPDEWPGALSITRKGEDFRTSLKFVNRRQVAASLQFGDLVERHLWEDDMVLFNRQPSLHRMSIMAHRARVMPWRTLRFNECVCSPYNADFDGDEMNCHLPQTLEAKAEALHLMGVTNNLTTPKNGEPLIAATQDFLSGSWMITHKDVFLPRDKFTLYCGYFSDGLLHIDMPPPCILKPMELWSGKQLYNLLLRPNRKAKVVVNFELKERDFEKPKNGREQEFITPAFMCRHDGYVIIQHSEIMCGALGKKVLGGGSKEGLFFHLIRDNTAAVAAEIMGRVAKLTGRWFANRGMTIGIDDVTPTAVITQLKEEMLKDGFGRVDALVEAHRTGRMLPDSGCTLEQTLENRSKAVLDDLRTKGGELSVAKLQPLNKPLVMFLSGAKGALINMAQMICLVGQQNVNGKRIWDGFVKRTLPHYAPKQVRSPKAKGFVANSFYTGLSPDEFFFHTMSGREGLVDTAVKTADTGYMQRRLVKALEDLSVKYDRTVRTSDGQVVQFVYGDDGLNPQLMEKKTDLVDLTAAFLHVRTLKRLKPDLLNALSQQELRNRRLDPNRRPDPNHPRQGLNTRPHVNDPQLVAHSSHDLNPCAGAKHGLHDQMLTSAADAVKPASPDAILPPVSDVPLMRRVQQYLAARPAAEDLSELPRHLRQKVALARQIARSLGGDGVDSTAVFAPDERQPEWARREQRALAQIRNHLVVWMCVIKELPAAKRLAPLLPYEFLQWMQWLLPRTREIEPSTVTVGENAARSEAPTHQPKTARLRVFGEEVMRWCQQQAQQLATDRENNQEVPALDQAEYEAVVNVYREDCAVDRLRLRSYFASNPIPVAVAEPVDVADAVGVAEIHPLQRRLWYYRHAKKMHQDYQQRRAVGEVAITTGGEVAITTGGEVVGTGLRSMFLVDDEKEGSAETALAGRFDGTIVKERWKVSRWVTLENVYDLCVLLWQKYNRALIEPGEAVGAIGAQSIGEPGTQMTLKTFHFAGVASMNVTLGVPRIKEIINAASKIGTPILTVPLALNKNSFSFAQMVKGQLQCVSLGQVCRYVKQVLSPEGAWVVVRLSKDAIQNNFLEVDAERVCAKILEQGTVGKLKMREGLIEIVHKYKLIVKPPGTREGVNGLSFQLTALMDSLPHVSVCGMKTVRRCIVQTKSKGNGEKGNGEKGNGEEELNEYSLAVEGEGLRQIMGVEGVDGNRVGCNSIMEVKDVLGIEAARQVIISEIKGCMDAYSMDIDIRHMLLLGDVMTFRGEVLGISRHGIQKMRASVLCLASFEETNEHLFEAAVHRKSEHVKGVSEAIILGSRVAVGTGAFDVLQKPPGVYNKPQRKTFLLARIQKRLEHQTMMAIEPEQEGADAGGTPLALPDYMTATDATQPNEPEVMAHSAALTETLPIGQPLTSGAQTREPPAKRSRK</sequence>
<dbReference type="Gene3D" id="2.40.40.20">
    <property type="match status" value="1"/>
</dbReference>
<dbReference type="SUPFAM" id="SSF64484">
    <property type="entry name" value="beta and beta-prime subunits of DNA dependent RNA-polymerase"/>
    <property type="match status" value="1"/>
</dbReference>
<comment type="caution">
    <text evidence="17">The sequence shown here is derived from an EMBL/GenBank/DDBJ whole genome shotgun (WGS) entry which is preliminary data.</text>
</comment>
<organism evidence="17 18">
    <name type="scientific">Gregarina niphandrodes</name>
    <name type="common">Septate eugregarine</name>
    <dbReference type="NCBI Taxonomy" id="110365"/>
    <lineage>
        <taxon>Eukaryota</taxon>
        <taxon>Sar</taxon>
        <taxon>Alveolata</taxon>
        <taxon>Apicomplexa</taxon>
        <taxon>Conoidasida</taxon>
        <taxon>Gregarinasina</taxon>
        <taxon>Eugregarinorida</taxon>
        <taxon>Gregarinidae</taxon>
        <taxon>Gregarina</taxon>
    </lineage>
</organism>
<comment type="subunit">
    <text evidence="3">Component of the RNA polymerase III (Pol III) complex consisting of 17 subunits.</text>
</comment>
<feature type="region of interest" description="Disordered" evidence="15">
    <location>
        <begin position="956"/>
        <end position="992"/>
    </location>
</feature>
<keyword evidence="10 14" id="KW-0804">Transcription</keyword>
<dbReference type="InterPro" id="IPR007083">
    <property type="entry name" value="RNA_pol_Rpb1_4"/>
</dbReference>
<dbReference type="InterPro" id="IPR007066">
    <property type="entry name" value="RNA_pol_Rpb1_3"/>
</dbReference>
<evidence type="ECO:0000256" key="9">
    <source>
        <dbReference type="ARBA" id="ARBA00022842"/>
    </source>
</evidence>
<dbReference type="FunFam" id="2.40.40.20:FF:000019">
    <property type="entry name" value="DNA-directed RNA polymerase II subunit RPB1"/>
    <property type="match status" value="1"/>
</dbReference>
<dbReference type="InterPro" id="IPR042102">
    <property type="entry name" value="RNA_pol_Rpb1_3_sf"/>
</dbReference>
<name>A0A023B244_GRENI</name>
<feature type="region of interest" description="Disordered" evidence="15">
    <location>
        <begin position="1790"/>
        <end position="1818"/>
    </location>
</feature>
<evidence type="ECO:0000256" key="8">
    <source>
        <dbReference type="ARBA" id="ARBA00022833"/>
    </source>
</evidence>
<reference evidence="17" key="1">
    <citation type="submission" date="2013-12" db="EMBL/GenBank/DDBJ databases">
        <authorList>
            <person name="Omoto C.K."/>
            <person name="Sibley D."/>
            <person name="Venepally P."/>
            <person name="Hadjithomas M."/>
            <person name="Karamycheva S."/>
            <person name="Brunk B."/>
            <person name="Roos D."/>
            <person name="Caler E."/>
            <person name="Lorenzi H."/>
        </authorList>
    </citation>
    <scope>NUCLEOTIDE SEQUENCE</scope>
</reference>
<dbReference type="Gene3D" id="1.10.274.100">
    <property type="entry name" value="RNA polymerase Rpb1, domain 3"/>
    <property type="match status" value="1"/>
</dbReference>
<dbReference type="InterPro" id="IPR007081">
    <property type="entry name" value="RNA_pol_Rpb1_5"/>
</dbReference>
<evidence type="ECO:0000256" key="4">
    <source>
        <dbReference type="ARBA" id="ARBA00022478"/>
    </source>
</evidence>
<accession>A0A023B244</accession>
<keyword evidence="4 14" id="KW-0240">DNA-directed RNA polymerase</keyword>
<gene>
    <name evidence="17" type="ORF">GNI_125560</name>
</gene>
<dbReference type="Gene3D" id="6.20.50.80">
    <property type="match status" value="1"/>
</dbReference>
<dbReference type="InterPro" id="IPR015700">
    <property type="entry name" value="RPC1"/>
</dbReference>
<dbReference type="Pfam" id="PF04997">
    <property type="entry name" value="RNA_pol_Rpb1_1"/>
    <property type="match status" value="1"/>
</dbReference>
<dbReference type="Pfam" id="PF04998">
    <property type="entry name" value="RNA_pol_Rpb1_5"/>
    <property type="match status" value="1"/>
</dbReference>
<dbReference type="RefSeq" id="XP_011132003.1">
    <property type="nucleotide sequence ID" value="XM_011133701.1"/>
</dbReference>
<dbReference type="Proteomes" id="UP000019763">
    <property type="component" value="Unassembled WGS sequence"/>
</dbReference>
<keyword evidence="7" id="KW-0479">Metal-binding</keyword>
<dbReference type="GO" id="GO:0006351">
    <property type="term" value="P:DNA-templated transcription"/>
    <property type="evidence" value="ECO:0007669"/>
    <property type="project" value="InterPro"/>
</dbReference>
<dbReference type="Gene3D" id="1.10.150.390">
    <property type="match status" value="1"/>
</dbReference>
<keyword evidence="5 14" id="KW-0808">Transferase</keyword>
<dbReference type="CDD" id="cd02736">
    <property type="entry name" value="RNAP_III_Rpc1_C"/>
    <property type="match status" value="1"/>
</dbReference>
<keyword evidence="11" id="KW-0539">Nucleus</keyword>
<evidence type="ECO:0000256" key="7">
    <source>
        <dbReference type="ARBA" id="ARBA00022723"/>
    </source>
</evidence>
<keyword evidence="8" id="KW-0862">Zinc</keyword>
<dbReference type="GeneID" id="22914424"/>
<keyword evidence="6 14" id="KW-0548">Nucleotidyltransferase</keyword>
<dbReference type="InterPro" id="IPR000722">
    <property type="entry name" value="RNA_pol_asu"/>
</dbReference>
<feature type="domain" description="RNA polymerase N-terminal" evidence="16">
    <location>
        <begin position="240"/>
        <end position="556"/>
    </location>
</feature>
<dbReference type="OrthoDB" id="270392at2759"/>
<evidence type="ECO:0000256" key="14">
    <source>
        <dbReference type="RuleBase" id="RU004279"/>
    </source>
</evidence>
<evidence type="ECO:0000256" key="2">
    <source>
        <dbReference type="ARBA" id="ARBA00006460"/>
    </source>
</evidence>
<dbReference type="InterPro" id="IPR038120">
    <property type="entry name" value="Rpb1_funnel_sf"/>
</dbReference>
<comment type="catalytic activity">
    <reaction evidence="12 14">
        <text>RNA(n) + a ribonucleoside 5'-triphosphate = RNA(n+1) + diphosphate</text>
        <dbReference type="Rhea" id="RHEA:21248"/>
        <dbReference type="Rhea" id="RHEA-COMP:14527"/>
        <dbReference type="Rhea" id="RHEA-COMP:17342"/>
        <dbReference type="ChEBI" id="CHEBI:33019"/>
        <dbReference type="ChEBI" id="CHEBI:61557"/>
        <dbReference type="ChEBI" id="CHEBI:140395"/>
        <dbReference type="EC" id="2.7.7.6"/>
    </reaction>
</comment>
<evidence type="ECO:0000259" key="16">
    <source>
        <dbReference type="SMART" id="SM00663"/>
    </source>
</evidence>
<dbReference type="OMA" id="NMNSIHN"/>
<dbReference type="PANTHER" id="PTHR48446">
    <property type="entry name" value="DNA-DIRECTED RNA POLYMERASE SUBUNIT BETA' N-TERMINAL SECTION"/>
    <property type="match status" value="1"/>
</dbReference>
<evidence type="ECO:0000256" key="6">
    <source>
        <dbReference type="ARBA" id="ARBA00022695"/>
    </source>
</evidence>
<dbReference type="InterPro" id="IPR007080">
    <property type="entry name" value="RNA_pol_Rpb1_1"/>
</dbReference>
<dbReference type="GO" id="GO:0046872">
    <property type="term" value="F:metal ion binding"/>
    <property type="evidence" value="ECO:0007669"/>
    <property type="project" value="UniProtKB-KW"/>
</dbReference>
<dbReference type="Pfam" id="PF00623">
    <property type="entry name" value="RNA_pol_Rpb1_2"/>
    <property type="match status" value="1"/>
</dbReference>
<evidence type="ECO:0000256" key="12">
    <source>
        <dbReference type="ARBA" id="ARBA00048552"/>
    </source>
</evidence>
<dbReference type="GO" id="GO:0005634">
    <property type="term" value="C:nucleus"/>
    <property type="evidence" value="ECO:0007669"/>
    <property type="project" value="UniProtKB-SubCell"/>
</dbReference>
<dbReference type="InterPro" id="IPR035698">
    <property type="entry name" value="RNAP_III_Rpc1_C"/>
</dbReference>
<evidence type="ECO:0000256" key="5">
    <source>
        <dbReference type="ARBA" id="ARBA00022679"/>
    </source>
</evidence>
<dbReference type="GO" id="GO:0000428">
    <property type="term" value="C:DNA-directed RNA polymerase complex"/>
    <property type="evidence" value="ECO:0007669"/>
    <property type="project" value="UniProtKB-KW"/>
</dbReference>
<keyword evidence="9" id="KW-0460">Magnesium</keyword>
<dbReference type="EC" id="2.7.7.6" evidence="14"/>
<dbReference type="Gene3D" id="1.10.132.30">
    <property type="match status" value="1"/>
</dbReference>
<evidence type="ECO:0000313" key="18">
    <source>
        <dbReference type="Proteomes" id="UP000019763"/>
    </source>
</evidence>
<comment type="function">
    <text evidence="13">DNA-dependent RNA polymerase catalyzes the transcription of DNA into RNA using the four ribonucleoside triphosphates as substrates. Largest and catalytic core component of RNA polymerase III which synthesizes small RNAs, such as 5S rRNA and tRNAs. Forms the polymerase active center together with the second largest subunit. A single-stranded DNA template strand of the promoter is positioned within the central active site cleft of Pol III. A bridging helix emanates from RPC1 and crosses the cleft near the catalytic site and is thought to promote translocation of Pol III by acting as a ratchet that moves the RNA-DNA hybrid through the active site by switching from straight to bent conformations at each step of nucleotide addition.</text>
</comment>
<evidence type="ECO:0000256" key="15">
    <source>
        <dbReference type="SAM" id="MobiDB-lite"/>
    </source>
</evidence>
<dbReference type="GO" id="GO:0003899">
    <property type="term" value="F:DNA-directed RNA polymerase activity"/>
    <property type="evidence" value="ECO:0007669"/>
    <property type="project" value="UniProtKB-EC"/>
</dbReference>
<dbReference type="Pfam" id="PF04983">
    <property type="entry name" value="RNA_pol_Rpb1_3"/>
    <property type="match status" value="1"/>
</dbReference>
<dbReference type="Gene3D" id="4.10.860.120">
    <property type="entry name" value="RNA polymerase II, clamp domain"/>
    <property type="match status" value="1"/>
</dbReference>
<proteinExistence type="inferred from homology"/>
<dbReference type="InterPro" id="IPR035697">
    <property type="entry name" value="RNAP_III_RPC1_N"/>
</dbReference>
<dbReference type="SMART" id="SM00663">
    <property type="entry name" value="RPOLA_N"/>
    <property type="match status" value="1"/>
</dbReference>
<evidence type="ECO:0000256" key="13">
    <source>
        <dbReference type="ARBA" id="ARBA00058108"/>
    </source>
</evidence>
<dbReference type="PANTHER" id="PTHR48446:SF1">
    <property type="entry name" value="DNA-DIRECTED RNA POLYMERASE SUBUNIT BETA' N-TERMINAL SECTION"/>
    <property type="match status" value="1"/>
</dbReference>
<keyword evidence="18" id="KW-1185">Reference proteome</keyword>
<feature type="compositionally biased region" description="Basic and acidic residues" evidence="15">
    <location>
        <begin position="958"/>
        <end position="973"/>
    </location>
</feature>
<dbReference type="CDD" id="cd02583">
    <property type="entry name" value="RNAP_III_RPC1_N"/>
    <property type="match status" value="1"/>
</dbReference>
<comment type="subcellular location">
    <subcellularLocation>
        <location evidence="1">Nucleus</location>
    </subcellularLocation>
</comment>